<sequence>MANLFGASLSLVLVVAGVALCIAEAFAPGAHFVVIGVALLAAGLVGVLLPGIATPIVLAVLVFVVGALALWGYRNLELYEGSGRGKTEGSTSLRGAHAVVTERVTSAAGQVRLTEGGGFDPTYAARTLDGADPIEEGADVVVVDPGGGNVLTVAETDGADDIDRELAAGRERAEAESEAETEGEEERA</sequence>
<accession>U3A8F2</accession>
<keyword evidence="2" id="KW-0472">Membrane</keyword>
<evidence type="ECO:0000313" key="4">
    <source>
        <dbReference type="Proteomes" id="UP000016986"/>
    </source>
</evidence>
<dbReference type="PANTHER" id="PTHR33507:SF3">
    <property type="entry name" value="INNER MEMBRANE PROTEIN YBBJ"/>
    <property type="match status" value="1"/>
</dbReference>
<evidence type="ECO:0000256" key="2">
    <source>
        <dbReference type="SAM" id="Phobius"/>
    </source>
</evidence>
<dbReference type="GO" id="GO:0005886">
    <property type="term" value="C:plasma membrane"/>
    <property type="evidence" value="ECO:0007669"/>
    <property type="project" value="TreeGrafter"/>
</dbReference>
<dbReference type="RefSeq" id="WP_020222930.1">
    <property type="nucleotide sequence ID" value="NZ_BANO01000452.1"/>
</dbReference>
<dbReference type="eggNOG" id="arCOG01912">
    <property type="taxonomic scope" value="Archaea"/>
</dbReference>
<feature type="compositionally biased region" description="Acidic residues" evidence="1">
    <location>
        <begin position="176"/>
        <end position="188"/>
    </location>
</feature>
<evidence type="ECO:0000313" key="3">
    <source>
        <dbReference type="EMBL" id="GAD53939.1"/>
    </source>
</evidence>
<proteinExistence type="predicted"/>
<dbReference type="Proteomes" id="UP000016986">
    <property type="component" value="Unassembled WGS sequence"/>
</dbReference>
<feature type="compositionally biased region" description="Basic and acidic residues" evidence="1">
    <location>
        <begin position="164"/>
        <end position="175"/>
    </location>
</feature>
<protein>
    <submittedName>
        <fullName evidence="3">Putative activity regulator of membrane protease YbbK</fullName>
    </submittedName>
</protein>
<gene>
    <name evidence="3" type="ORF">MBEHAL_2699</name>
</gene>
<keyword evidence="4" id="KW-1185">Reference proteome</keyword>
<keyword evidence="2" id="KW-1133">Transmembrane helix</keyword>
<keyword evidence="2" id="KW-0812">Transmembrane</keyword>
<dbReference type="GO" id="GO:0008233">
    <property type="term" value="F:peptidase activity"/>
    <property type="evidence" value="ECO:0007669"/>
    <property type="project" value="UniProtKB-KW"/>
</dbReference>
<name>U3A8F2_9EURY</name>
<dbReference type="InterPro" id="IPR052165">
    <property type="entry name" value="Membrane_assoc_protease"/>
</dbReference>
<evidence type="ECO:0000256" key="1">
    <source>
        <dbReference type="SAM" id="MobiDB-lite"/>
    </source>
</evidence>
<keyword evidence="3" id="KW-0645">Protease</keyword>
<dbReference type="AlphaFoldDB" id="U3A8F2"/>
<dbReference type="GO" id="GO:0006508">
    <property type="term" value="P:proteolysis"/>
    <property type="evidence" value="ECO:0007669"/>
    <property type="project" value="UniProtKB-KW"/>
</dbReference>
<dbReference type="PANTHER" id="PTHR33507">
    <property type="entry name" value="INNER MEMBRANE PROTEIN YBBJ"/>
    <property type="match status" value="1"/>
</dbReference>
<comment type="caution">
    <text evidence="3">The sequence shown here is derived from an EMBL/GenBank/DDBJ whole genome shotgun (WGS) entry which is preliminary data.</text>
</comment>
<feature type="region of interest" description="Disordered" evidence="1">
    <location>
        <begin position="156"/>
        <end position="188"/>
    </location>
</feature>
<feature type="transmembrane region" description="Helical" evidence="2">
    <location>
        <begin position="56"/>
        <end position="73"/>
    </location>
</feature>
<feature type="transmembrane region" description="Helical" evidence="2">
    <location>
        <begin position="31"/>
        <end position="49"/>
    </location>
</feature>
<keyword evidence="3" id="KW-0378">Hydrolase</keyword>
<dbReference type="InterPro" id="IPR012340">
    <property type="entry name" value="NA-bd_OB-fold"/>
</dbReference>
<dbReference type="Gene3D" id="2.40.50.140">
    <property type="entry name" value="Nucleic acid-binding proteins"/>
    <property type="match status" value="1"/>
</dbReference>
<reference evidence="3 4" key="1">
    <citation type="submission" date="2013-09" db="EMBL/GenBank/DDBJ databases">
        <title>Whole genome sequencing of Halarchaeum acidiphilum strain MH1-52-1.</title>
        <authorList>
            <person name="Shimane Y."/>
            <person name="Minegishi H."/>
            <person name="Nishi S."/>
            <person name="Echigo A."/>
            <person name="Shuto A."/>
            <person name="Konishi M."/>
            <person name="Ito T."/>
            <person name="Ohkuma M."/>
            <person name="Ohta Y."/>
            <person name="Nagano Y."/>
            <person name="Tsubouchi T."/>
            <person name="Mori K."/>
            <person name="Usui K."/>
            <person name="Kamekura M."/>
            <person name="Usami R."/>
            <person name="Takaki Y."/>
            <person name="Hatada Y."/>
        </authorList>
    </citation>
    <scope>NUCLEOTIDE SEQUENCE [LARGE SCALE GENOMIC DNA]</scope>
    <source>
        <strain evidence="3 4">JCM 16109</strain>
    </source>
</reference>
<organism evidence="3 4">
    <name type="scientific">Halarchaeum acidiphilum MH1-52-1</name>
    <dbReference type="NCBI Taxonomy" id="1261545"/>
    <lineage>
        <taxon>Archaea</taxon>
        <taxon>Methanobacteriati</taxon>
        <taxon>Methanobacteriota</taxon>
        <taxon>Stenosarchaea group</taxon>
        <taxon>Halobacteria</taxon>
        <taxon>Halobacteriales</taxon>
        <taxon>Halobacteriaceae</taxon>
    </lineage>
</organism>
<dbReference type="OrthoDB" id="157604at2157"/>
<dbReference type="EMBL" id="BATA01000149">
    <property type="protein sequence ID" value="GAD53939.1"/>
    <property type="molecule type" value="Genomic_DNA"/>
</dbReference>